<name>A0A6A1VHN8_9ROSI</name>
<comment type="pathway">
    <text evidence="2">Hormone biosynthesis.</text>
</comment>
<keyword evidence="18" id="KW-1185">Reference proteome</keyword>
<gene>
    <name evidence="17" type="ORF">CJ030_MR6G022434</name>
</gene>
<keyword evidence="5 14" id="KW-0479">Metal-binding</keyword>
<dbReference type="GO" id="GO:0016125">
    <property type="term" value="P:sterol metabolic process"/>
    <property type="evidence" value="ECO:0007669"/>
    <property type="project" value="TreeGrafter"/>
</dbReference>
<sequence length="471" mass="53520">MVVPLVSIILALCSGLVLAFLLLRLLIRTQDQLPDLPRGNLGWPLLGETIGFLKPHKSNSLGGFLQEHCSRYGRIFRSHLFGSLTIVSCDHEFNMFILQNEGKLFQASYPKPMQDILGKHSFLTVSGDFHKKLRTFALNFISTSKSSPDFFGFVEHHTISMMDSWRSCKEVPFYKEVKEFTLNTMLKQLLNVTPEDPISSVILEDFETYMKGFVSLPLNIPGSAYAKAVKARARLSSTVSAIMTEREQRNVGVIEGGDFFAAMMSNGGLSFEEKLSIILDLLLGGYETTATLLSLIVYFLGHAPNALETLKEEHQRIRKSKENGEPLTWADYKKMQFTYNVTCEAMRCGNVVKFVHRKAIQDVKYKEFHIPSGWKVFPVLMAPNFDPTLHENPSEFNPWRWFVETTSRKVAPFGGGPRLCPGAELAKVEVAFFLHHLVLNYRWKTKADDYPLAHPYVLFRRGLVLEIEPIR</sequence>
<keyword evidence="4 16" id="KW-0812">Transmembrane</keyword>
<keyword evidence="15" id="KW-0560">Oxidoreductase</keyword>
<dbReference type="PANTHER" id="PTHR24286">
    <property type="entry name" value="CYTOCHROME P450 26"/>
    <property type="match status" value="1"/>
</dbReference>
<evidence type="ECO:0000256" key="16">
    <source>
        <dbReference type="SAM" id="Phobius"/>
    </source>
</evidence>
<evidence type="ECO:0000256" key="9">
    <source>
        <dbReference type="ARBA" id="ARBA00037910"/>
    </source>
</evidence>
<evidence type="ECO:0000256" key="15">
    <source>
        <dbReference type="RuleBase" id="RU000461"/>
    </source>
</evidence>
<dbReference type="Pfam" id="PF00067">
    <property type="entry name" value="p450"/>
    <property type="match status" value="1"/>
</dbReference>
<evidence type="ECO:0000313" key="17">
    <source>
        <dbReference type="EMBL" id="KAB1211716.1"/>
    </source>
</evidence>
<dbReference type="InterPro" id="IPR002401">
    <property type="entry name" value="Cyt_P450_E_grp-I"/>
</dbReference>
<comment type="catalytic activity">
    <reaction evidence="10">
        <text>campesterol + reduced [NADPH--hemoprotein reductase] + O2 = (22S)-22-hydroxycampesterol + oxidized [NADPH--hemoprotein reductase] + H2O + H(+)</text>
        <dbReference type="Rhea" id="RHEA:69835"/>
        <dbReference type="Rhea" id="RHEA-COMP:11964"/>
        <dbReference type="Rhea" id="RHEA-COMP:11965"/>
        <dbReference type="ChEBI" id="CHEBI:15377"/>
        <dbReference type="ChEBI" id="CHEBI:15378"/>
        <dbReference type="ChEBI" id="CHEBI:15379"/>
        <dbReference type="ChEBI" id="CHEBI:28623"/>
        <dbReference type="ChEBI" id="CHEBI:57618"/>
        <dbReference type="ChEBI" id="CHEBI:58210"/>
        <dbReference type="ChEBI" id="CHEBI:72331"/>
    </reaction>
    <physiologicalReaction direction="left-to-right" evidence="10">
        <dbReference type="Rhea" id="RHEA:69836"/>
    </physiologicalReaction>
</comment>
<comment type="pathway">
    <text evidence="11">Steroid biosynthesis.</text>
</comment>
<comment type="cofactor">
    <cofactor evidence="14">
        <name>heme</name>
        <dbReference type="ChEBI" id="CHEBI:30413"/>
    </cofactor>
</comment>
<feature type="binding site" description="axial binding residue" evidence="14">
    <location>
        <position position="420"/>
    </location>
    <ligand>
        <name>heme</name>
        <dbReference type="ChEBI" id="CHEBI:30413"/>
    </ligand>
    <ligandPart>
        <name>Fe</name>
        <dbReference type="ChEBI" id="CHEBI:18248"/>
    </ligandPart>
</feature>
<proteinExistence type="inferred from homology"/>
<feature type="transmembrane region" description="Helical" evidence="16">
    <location>
        <begin position="6"/>
        <end position="27"/>
    </location>
</feature>
<protein>
    <recommendedName>
        <fullName evidence="12">Cytochrome P450 724B1</fullName>
    </recommendedName>
    <alternativeName>
        <fullName evidence="13">(22S)-22-hydroxycampesterol synthase</fullName>
    </alternativeName>
</protein>
<dbReference type="InterPro" id="IPR001128">
    <property type="entry name" value="Cyt_P450"/>
</dbReference>
<evidence type="ECO:0000256" key="5">
    <source>
        <dbReference type="ARBA" id="ARBA00022723"/>
    </source>
</evidence>
<keyword evidence="7 14" id="KW-0408">Iron</keyword>
<evidence type="ECO:0000313" key="18">
    <source>
        <dbReference type="Proteomes" id="UP000516437"/>
    </source>
</evidence>
<dbReference type="GO" id="GO:0005506">
    <property type="term" value="F:iron ion binding"/>
    <property type="evidence" value="ECO:0007669"/>
    <property type="project" value="InterPro"/>
</dbReference>
<evidence type="ECO:0000256" key="7">
    <source>
        <dbReference type="ARBA" id="ARBA00023004"/>
    </source>
</evidence>
<dbReference type="CDD" id="cd11043">
    <property type="entry name" value="CYP90-like"/>
    <property type="match status" value="1"/>
</dbReference>
<keyword evidence="15" id="KW-0503">Monooxygenase</keyword>
<dbReference type="GO" id="GO:0020037">
    <property type="term" value="F:heme binding"/>
    <property type="evidence" value="ECO:0007669"/>
    <property type="project" value="InterPro"/>
</dbReference>
<dbReference type="PANTHER" id="PTHR24286:SF159">
    <property type="entry name" value="CYTOCHROME P450, FAMILY 724, SUBFAMILY A, POLYPEPTIDE 1"/>
    <property type="match status" value="1"/>
</dbReference>
<keyword evidence="8 16" id="KW-0472">Membrane</keyword>
<keyword evidence="14 15" id="KW-0349">Heme</keyword>
<evidence type="ECO:0000256" key="11">
    <source>
        <dbReference type="ARBA" id="ARBA00060577"/>
    </source>
</evidence>
<dbReference type="PRINTS" id="PR00385">
    <property type="entry name" value="P450"/>
</dbReference>
<dbReference type="SUPFAM" id="SSF48264">
    <property type="entry name" value="Cytochrome P450"/>
    <property type="match status" value="1"/>
</dbReference>
<dbReference type="PRINTS" id="PR00463">
    <property type="entry name" value="EP450I"/>
</dbReference>
<evidence type="ECO:0000256" key="6">
    <source>
        <dbReference type="ARBA" id="ARBA00022989"/>
    </source>
</evidence>
<dbReference type="InterPro" id="IPR017972">
    <property type="entry name" value="Cyt_P450_CS"/>
</dbReference>
<comment type="pathway">
    <text evidence="9">Plant hormone biosynthesis; brassinosteroid biosynthesis.</text>
</comment>
<dbReference type="FunFam" id="1.10.630.10:FF:000057">
    <property type="entry name" value="Cytochrome P450 724B1"/>
    <property type="match status" value="1"/>
</dbReference>
<evidence type="ECO:0000256" key="13">
    <source>
        <dbReference type="ARBA" id="ARBA00077474"/>
    </source>
</evidence>
<evidence type="ECO:0000256" key="1">
    <source>
        <dbReference type="ARBA" id="ARBA00004167"/>
    </source>
</evidence>
<dbReference type="Gene3D" id="1.10.630.10">
    <property type="entry name" value="Cytochrome P450"/>
    <property type="match status" value="1"/>
</dbReference>
<dbReference type="AlphaFoldDB" id="A0A6A1VHN8"/>
<dbReference type="PROSITE" id="PS00086">
    <property type="entry name" value="CYTOCHROME_P450"/>
    <property type="match status" value="1"/>
</dbReference>
<organism evidence="17 18">
    <name type="scientific">Morella rubra</name>
    <name type="common">Chinese bayberry</name>
    <dbReference type="NCBI Taxonomy" id="262757"/>
    <lineage>
        <taxon>Eukaryota</taxon>
        <taxon>Viridiplantae</taxon>
        <taxon>Streptophyta</taxon>
        <taxon>Embryophyta</taxon>
        <taxon>Tracheophyta</taxon>
        <taxon>Spermatophyta</taxon>
        <taxon>Magnoliopsida</taxon>
        <taxon>eudicotyledons</taxon>
        <taxon>Gunneridae</taxon>
        <taxon>Pentapetalae</taxon>
        <taxon>rosids</taxon>
        <taxon>fabids</taxon>
        <taxon>Fagales</taxon>
        <taxon>Myricaceae</taxon>
        <taxon>Morella</taxon>
    </lineage>
</organism>
<comment type="subcellular location">
    <subcellularLocation>
        <location evidence="1">Membrane</location>
        <topology evidence="1">Single-pass membrane protein</topology>
    </subcellularLocation>
</comment>
<evidence type="ECO:0000256" key="3">
    <source>
        <dbReference type="ARBA" id="ARBA00010617"/>
    </source>
</evidence>
<dbReference type="EMBL" id="RXIC02000024">
    <property type="protein sequence ID" value="KAB1211716.1"/>
    <property type="molecule type" value="Genomic_DNA"/>
</dbReference>
<evidence type="ECO:0000256" key="10">
    <source>
        <dbReference type="ARBA" id="ARBA00052777"/>
    </source>
</evidence>
<dbReference type="GO" id="GO:0016020">
    <property type="term" value="C:membrane"/>
    <property type="evidence" value="ECO:0007669"/>
    <property type="project" value="UniProtKB-SubCell"/>
</dbReference>
<evidence type="ECO:0000256" key="8">
    <source>
        <dbReference type="ARBA" id="ARBA00023136"/>
    </source>
</evidence>
<dbReference type="Proteomes" id="UP000516437">
    <property type="component" value="Chromosome 6"/>
</dbReference>
<comment type="caution">
    <text evidence="17">The sequence shown here is derived from an EMBL/GenBank/DDBJ whole genome shotgun (WGS) entry which is preliminary data.</text>
</comment>
<dbReference type="GO" id="GO:0004497">
    <property type="term" value="F:monooxygenase activity"/>
    <property type="evidence" value="ECO:0007669"/>
    <property type="project" value="UniProtKB-KW"/>
</dbReference>
<dbReference type="GO" id="GO:0016705">
    <property type="term" value="F:oxidoreductase activity, acting on paired donors, with incorporation or reduction of molecular oxygen"/>
    <property type="evidence" value="ECO:0007669"/>
    <property type="project" value="InterPro"/>
</dbReference>
<dbReference type="InterPro" id="IPR036396">
    <property type="entry name" value="Cyt_P450_sf"/>
</dbReference>
<evidence type="ECO:0000256" key="4">
    <source>
        <dbReference type="ARBA" id="ARBA00022692"/>
    </source>
</evidence>
<evidence type="ECO:0000256" key="2">
    <source>
        <dbReference type="ARBA" id="ARBA00004972"/>
    </source>
</evidence>
<reference evidence="17 18" key="1">
    <citation type="journal article" date="2019" name="Plant Biotechnol. J.">
        <title>The red bayberry genome and genetic basis of sex determination.</title>
        <authorList>
            <person name="Jia H.M."/>
            <person name="Jia H.J."/>
            <person name="Cai Q.L."/>
            <person name="Wang Y."/>
            <person name="Zhao H.B."/>
            <person name="Yang W.F."/>
            <person name="Wang G.Y."/>
            <person name="Li Y.H."/>
            <person name="Zhan D.L."/>
            <person name="Shen Y.T."/>
            <person name="Niu Q.F."/>
            <person name="Chang L."/>
            <person name="Qiu J."/>
            <person name="Zhao L."/>
            <person name="Xie H.B."/>
            <person name="Fu W.Y."/>
            <person name="Jin J."/>
            <person name="Li X.W."/>
            <person name="Jiao Y."/>
            <person name="Zhou C.C."/>
            <person name="Tu T."/>
            <person name="Chai C.Y."/>
            <person name="Gao J.L."/>
            <person name="Fan L.J."/>
            <person name="van de Weg E."/>
            <person name="Wang J.Y."/>
            <person name="Gao Z.S."/>
        </authorList>
    </citation>
    <scope>NUCLEOTIDE SEQUENCE [LARGE SCALE GENOMIC DNA]</scope>
    <source>
        <tissue evidence="17">Leaves</tissue>
    </source>
</reference>
<comment type="similarity">
    <text evidence="3 15">Belongs to the cytochrome P450 family.</text>
</comment>
<evidence type="ECO:0000256" key="12">
    <source>
        <dbReference type="ARBA" id="ARBA00067336"/>
    </source>
</evidence>
<dbReference type="GO" id="GO:0016132">
    <property type="term" value="P:brassinosteroid biosynthetic process"/>
    <property type="evidence" value="ECO:0007669"/>
    <property type="project" value="TreeGrafter"/>
</dbReference>
<dbReference type="GO" id="GO:0010268">
    <property type="term" value="P:brassinosteroid homeostasis"/>
    <property type="evidence" value="ECO:0007669"/>
    <property type="project" value="TreeGrafter"/>
</dbReference>
<accession>A0A6A1VHN8</accession>
<evidence type="ECO:0000256" key="14">
    <source>
        <dbReference type="PIRSR" id="PIRSR602401-1"/>
    </source>
</evidence>
<keyword evidence="6 16" id="KW-1133">Transmembrane helix</keyword>
<dbReference type="OrthoDB" id="3945418at2759"/>